<dbReference type="GO" id="GO:0005509">
    <property type="term" value="F:calcium ion binding"/>
    <property type="evidence" value="ECO:0007669"/>
    <property type="project" value="InterPro"/>
</dbReference>
<keyword evidence="1" id="KW-0106">Calcium</keyword>
<dbReference type="InterPro" id="IPR002048">
    <property type="entry name" value="EF_hand_dom"/>
</dbReference>
<dbReference type="EMBL" id="CAJNJA010006610">
    <property type="protein sequence ID" value="CAE7212889.1"/>
    <property type="molecule type" value="Genomic_DNA"/>
</dbReference>
<evidence type="ECO:0000313" key="6">
    <source>
        <dbReference type="Proteomes" id="UP000601435"/>
    </source>
</evidence>
<proteinExistence type="predicted"/>
<dbReference type="Proteomes" id="UP000601435">
    <property type="component" value="Unassembled WGS sequence"/>
</dbReference>
<dbReference type="Gene3D" id="1.10.238.10">
    <property type="entry name" value="EF-hand"/>
    <property type="match status" value="1"/>
</dbReference>
<protein>
    <submittedName>
        <fullName evidence="5">LanA protein</fullName>
    </submittedName>
</protein>
<feature type="region of interest" description="Disordered" evidence="3">
    <location>
        <begin position="639"/>
        <end position="703"/>
    </location>
</feature>
<feature type="region of interest" description="Disordered" evidence="3">
    <location>
        <begin position="1"/>
        <end position="22"/>
    </location>
</feature>
<feature type="compositionally biased region" description="Basic and acidic residues" evidence="3">
    <location>
        <begin position="352"/>
        <end position="366"/>
    </location>
</feature>
<feature type="region of interest" description="Disordered" evidence="3">
    <location>
        <begin position="346"/>
        <end position="366"/>
    </location>
</feature>
<gene>
    <name evidence="5" type="primary">LanA</name>
    <name evidence="5" type="ORF">SNEC2469_LOCUS2262</name>
</gene>
<feature type="compositionally biased region" description="Acidic residues" evidence="3">
    <location>
        <begin position="662"/>
        <end position="696"/>
    </location>
</feature>
<dbReference type="AlphaFoldDB" id="A0A812JMY5"/>
<evidence type="ECO:0000256" key="2">
    <source>
        <dbReference type="SAM" id="Coils"/>
    </source>
</evidence>
<evidence type="ECO:0000259" key="4">
    <source>
        <dbReference type="PROSITE" id="PS50222"/>
    </source>
</evidence>
<evidence type="ECO:0000256" key="1">
    <source>
        <dbReference type="ARBA" id="ARBA00022837"/>
    </source>
</evidence>
<reference evidence="5" key="1">
    <citation type="submission" date="2021-02" db="EMBL/GenBank/DDBJ databases">
        <authorList>
            <person name="Dougan E. K."/>
            <person name="Rhodes N."/>
            <person name="Thang M."/>
            <person name="Chan C."/>
        </authorList>
    </citation>
    <scope>NUCLEOTIDE SEQUENCE</scope>
</reference>
<sequence length="703" mass="77574">ARREAEARRRRQEEERKQEEAANNVREVLKKLRNATPDNLKSLQADLDKAAASNFQAMGALRDRVNDEMQHTITQVQKRIAEELKQREEAERRRQMELARVEQLLKEAAAEVQSTEARVTQAQEATTLACQRGIDAEAAPEDILQAVQEAGKILEDAKGLLDRSERLLSVKKEAMGAGEGARHVKREVDDLTGRLQQSHRSLQRCTETLEETRGRGLRRAAALKQDQDWMAAFKRHDVDDDGQLSSAEVEAYARENGVELSGEVLSRIMRVLEPVTFEKFLRLRQKVGIAKFEAEARTRRAAEEEQQREAEAQRLKVQEMVEVITAQFEDGKLKLQQVSEELKSLEASASSEDVRAGTEKAESQGREVREMLDAISRQLEEAALPRAASSLPPLFQKEATQGFPPFEREPKLKKEVFRLQEQHRILEVQLEKVLGHARASKEAVAKKAQAETLELRARAVAALRARMSAEGQSGEALFEASAGAGGLMELESFQELLKDLAPAAPLERLFVSVAGAKELDKATFLDLIRLYFKCVKGTVLSEDISIKSKTVRRLEVGEVLEVLEGPSKEDGANVQRVRCLALQDCATGWATIAGNQGTPFLIQELNPEIPKPAKASVQATGEEGDVGDVQEEGEVLTLDATEDADTATKNANEEGAEAVVEAGDEEVAEEVAEEAAEEAAEEVAEEAAEAAEEEAAAEPTLDS</sequence>
<feature type="compositionally biased region" description="Acidic residues" evidence="3">
    <location>
        <begin position="622"/>
        <end position="633"/>
    </location>
</feature>
<comment type="caution">
    <text evidence="5">The sequence shown here is derived from an EMBL/GenBank/DDBJ whole genome shotgun (WGS) entry which is preliminary data.</text>
</comment>
<keyword evidence="6" id="KW-1185">Reference proteome</keyword>
<feature type="compositionally biased region" description="Basic and acidic residues" evidence="3">
    <location>
        <begin position="1"/>
        <end position="20"/>
    </location>
</feature>
<keyword evidence="2" id="KW-0175">Coiled coil</keyword>
<evidence type="ECO:0000256" key="3">
    <source>
        <dbReference type="SAM" id="MobiDB-lite"/>
    </source>
</evidence>
<dbReference type="PROSITE" id="PS00018">
    <property type="entry name" value="EF_HAND_1"/>
    <property type="match status" value="1"/>
</dbReference>
<accession>A0A812JMY5</accession>
<dbReference type="InterPro" id="IPR018247">
    <property type="entry name" value="EF_Hand_1_Ca_BS"/>
</dbReference>
<dbReference type="OrthoDB" id="440077at2759"/>
<name>A0A812JMY5_9DINO</name>
<feature type="region of interest" description="Disordered" evidence="3">
    <location>
        <begin position="614"/>
        <end position="633"/>
    </location>
</feature>
<organism evidence="5 6">
    <name type="scientific">Symbiodinium necroappetens</name>
    <dbReference type="NCBI Taxonomy" id="1628268"/>
    <lineage>
        <taxon>Eukaryota</taxon>
        <taxon>Sar</taxon>
        <taxon>Alveolata</taxon>
        <taxon>Dinophyceae</taxon>
        <taxon>Suessiales</taxon>
        <taxon>Symbiodiniaceae</taxon>
        <taxon>Symbiodinium</taxon>
    </lineage>
</organism>
<dbReference type="PROSITE" id="PS50222">
    <property type="entry name" value="EF_HAND_2"/>
    <property type="match status" value="1"/>
</dbReference>
<evidence type="ECO:0000313" key="5">
    <source>
        <dbReference type="EMBL" id="CAE7212889.1"/>
    </source>
</evidence>
<dbReference type="SUPFAM" id="SSF47473">
    <property type="entry name" value="EF-hand"/>
    <property type="match status" value="1"/>
</dbReference>
<feature type="non-terminal residue" evidence="5">
    <location>
        <position position="703"/>
    </location>
</feature>
<feature type="coiled-coil region" evidence="2">
    <location>
        <begin position="66"/>
        <end position="125"/>
    </location>
</feature>
<dbReference type="InterPro" id="IPR011992">
    <property type="entry name" value="EF-hand-dom_pair"/>
</dbReference>
<feature type="domain" description="EF-hand" evidence="4">
    <location>
        <begin position="224"/>
        <end position="259"/>
    </location>
</feature>